<evidence type="ECO:0000313" key="1">
    <source>
        <dbReference type="EMBL" id="KAJ8126584.1"/>
    </source>
</evidence>
<protein>
    <submittedName>
        <fullName evidence="1">Uncharacterized protein</fullName>
    </submittedName>
</protein>
<proteinExistence type="predicted"/>
<evidence type="ECO:0000313" key="2">
    <source>
        <dbReference type="Proteomes" id="UP001153332"/>
    </source>
</evidence>
<comment type="caution">
    <text evidence="1">The sequence shown here is derived from an EMBL/GenBank/DDBJ whole genome shotgun (WGS) entry which is preliminary data.</text>
</comment>
<gene>
    <name evidence="1" type="ORF">O1611_g7051</name>
</gene>
<organism evidence="1 2">
    <name type="scientific">Lasiodiplodia mahajangana</name>
    <dbReference type="NCBI Taxonomy" id="1108764"/>
    <lineage>
        <taxon>Eukaryota</taxon>
        <taxon>Fungi</taxon>
        <taxon>Dikarya</taxon>
        <taxon>Ascomycota</taxon>
        <taxon>Pezizomycotina</taxon>
        <taxon>Dothideomycetes</taxon>
        <taxon>Dothideomycetes incertae sedis</taxon>
        <taxon>Botryosphaeriales</taxon>
        <taxon>Botryosphaeriaceae</taxon>
        <taxon>Lasiodiplodia</taxon>
    </lineage>
</organism>
<dbReference type="Proteomes" id="UP001153332">
    <property type="component" value="Unassembled WGS sequence"/>
</dbReference>
<sequence>MKSAKPYFGLFRLVRNNLLTTSGSLEADAVKESKRDAVEIFGGNDNDKTDLYAYYFQVGYGRSPYDDVVEGEGEADPQEPAREYDEHGRVVNDESKKMNKDIIRAHNEVMLVIGVAEQDPGASSSPVADTTRLHTEYENSMGRQFLRLGRVLVMTGIWGIHGVRQRILVYREAAAVPFLDLMQREVQAHSASRLFVGIPSFFSGWSLQWYLRASRTFRHSFWARAFLSHIRFHLQIYAAMQRLSIIPGSRWFPSWDFFIPFSSSSPFIAPPSLGSPGARSLSEWAGKVAMSLAPYASYYLINYASDILGFFIRRQVHKRLPHPWPSSIALVPTIPPRRQSLPESPTLGDVDREIRHTHVSEVDADFSATNGDGVLEPLPVGTIRRQGTFSSRGGDDYATDEEDPEMVNPTLISFDVDTSESTEPPAGIWSAELRPSNSSDSRLHQKEPPKYVVNTLTRLPSLLAGDILTGSLTHIFLTPFEIPAFRAVARAFSVKFGLPVGHMFEANLSDGLGTRMISNLLQIAMLRFVVSFGAWAMVTGVAHRFHFTDKEWKEHQSRVEQLMEQEEGQEQETSIRAEAEDAAQSA</sequence>
<name>A0ACC2JGU0_9PEZI</name>
<accession>A0ACC2JGU0</accession>
<reference evidence="1" key="1">
    <citation type="submission" date="2022-12" db="EMBL/GenBank/DDBJ databases">
        <title>Genome Sequence of Lasiodiplodia mahajangana.</title>
        <authorList>
            <person name="Buettner E."/>
        </authorList>
    </citation>
    <scope>NUCLEOTIDE SEQUENCE</scope>
    <source>
        <strain evidence="1">VT137</strain>
    </source>
</reference>
<keyword evidence="2" id="KW-1185">Reference proteome</keyword>
<dbReference type="EMBL" id="JAPUUL010001794">
    <property type="protein sequence ID" value="KAJ8126584.1"/>
    <property type="molecule type" value="Genomic_DNA"/>
</dbReference>